<evidence type="ECO:0000313" key="4">
    <source>
        <dbReference type="Proteomes" id="UP000183788"/>
    </source>
</evidence>
<feature type="transmembrane region" description="Helical" evidence="1">
    <location>
        <begin position="25"/>
        <end position="43"/>
    </location>
</feature>
<evidence type="ECO:0000313" key="2">
    <source>
        <dbReference type="EMBL" id="SFW86286.1"/>
    </source>
</evidence>
<keyword evidence="5" id="KW-1185">Reference proteome</keyword>
<protein>
    <submittedName>
        <fullName evidence="2">Uncharacterized protein</fullName>
    </submittedName>
</protein>
<organism evidence="2 4">
    <name type="scientific">Chitinophaga sancti</name>
    <dbReference type="NCBI Taxonomy" id="1004"/>
    <lineage>
        <taxon>Bacteria</taxon>
        <taxon>Pseudomonadati</taxon>
        <taxon>Bacteroidota</taxon>
        <taxon>Chitinophagia</taxon>
        <taxon>Chitinophagales</taxon>
        <taxon>Chitinophagaceae</taxon>
        <taxon>Chitinophaga</taxon>
    </lineage>
</organism>
<proteinExistence type="predicted"/>
<gene>
    <name evidence="2" type="ORF">SAMN05661012_05878</name>
    <name evidence="3" type="ORF">SR876_00450</name>
</gene>
<accession>A0A1K1SPS2</accession>
<keyword evidence="1" id="KW-0812">Transmembrane</keyword>
<dbReference type="Proteomes" id="UP001326715">
    <property type="component" value="Chromosome"/>
</dbReference>
<sequence length="159" mass="17943">MPVKDIYEQRSMEVQSVLNRPPGKIIVWGNLVLVTVIGLFLYLSDLIKIQKRYSGTYSVENQRVNPDSIIMLSTDLPHDIFLKEKLPLKARLSVIGAPDDTVTCNIVSFKTVKGKVYLYVRFFNIGEENAGQIVVEADSETLLTNIYNGIVKNSIKRPL</sequence>
<evidence type="ECO:0000313" key="3">
    <source>
        <dbReference type="EMBL" id="WQG89947.1"/>
    </source>
</evidence>
<dbReference type="RefSeq" id="WP_072365288.1">
    <property type="nucleotide sequence ID" value="NZ_CBHWAX010000125.1"/>
</dbReference>
<evidence type="ECO:0000256" key="1">
    <source>
        <dbReference type="SAM" id="Phobius"/>
    </source>
</evidence>
<keyword evidence="1" id="KW-1133">Transmembrane helix</keyword>
<dbReference type="EMBL" id="CP140154">
    <property type="protein sequence ID" value="WQG89947.1"/>
    <property type="molecule type" value="Genomic_DNA"/>
</dbReference>
<name>A0A1K1SPS2_9BACT</name>
<reference evidence="2 4" key="1">
    <citation type="submission" date="2016-11" db="EMBL/GenBank/DDBJ databases">
        <authorList>
            <person name="Jaros S."/>
            <person name="Januszkiewicz K."/>
            <person name="Wedrychowicz H."/>
        </authorList>
    </citation>
    <scope>NUCLEOTIDE SEQUENCE [LARGE SCALE GENOMIC DNA]</scope>
    <source>
        <strain evidence="2 4">DSM 784</strain>
    </source>
</reference>
<dbReference type="AlphaFoldDB" id="A0A1K1SPS2"/>
<dbReference type="EMBL" id="FPIZ01000028">
    <property type="protein sequence ID" value="SFW86286.1"/>
    <property type="molecule type" value="Genomic_DNA"/>
</dbReference>
<reference evidence="3 5" key="2">
    <citation type="submission" date="2023-11" db="EMBL/GenBank/DDBJ databases">
        <title>MicrobeMod: A computational toolkit for identifying prokaryotic methylation and restriction-modification with nanopore sequencing.</title>
        <authorList>
            <person name="Crits-Christoph A."/>
            <person name="Kang S.C."/>
            <person name="Lee H."/>
            <person name="Ostrov N."/>
        </authorList>
    </citation>
    <scope>NUCLEOTIDE SEQUENCE [LARGE SCALE GENOMIC DNA]</scope>
    <source>
        <strain evidence="3 5">ATCC 23090</strain>
    </source>
</reference>
<evidence type="ECO:0000313" key="5">
    <source>
        <dbReference type="Proteomes" id="UP001326715"/>
    </source>
</evidence>
<dbReference type="OrthoDB" id="7057889at2"/>
<dbReference type="Proteomes" id="UP000183788">
    <property type="component" value="Unassembled WGS sequence"/>
</dbReference>
<keyword evidence="1" id="KW-0472">Membrane</keyword>
<dbReference type="STRING" id="1004.SAMN05661012_05878"/>